<dbReference type="Proteomes" id="UP001221413">
    <property type="component" value="Unassembled WGS sequence"/>
</dbReference>
<organism evidence="2 3">
    <name type="scientific">Drechslerella dactyloides</name>
    <name type="common">Nematode-trapping fungus</name>
    <name type="synonym">Arthrobotrys dactyloides</name>
    <dbReference type="NCBI Taxonomy" id="74499"/>
    <lineage>
        <taxon>Eukaryota</taxon>
        <taxon>Fungi</taxon>
        <taxon>Dikarya</taxon>
        <taxon>Ascomycota</taxon>
        <taxon>Pezizomycotina</taxon>
        <taxon>Orbiliomycetes</taxon>
        <taxon>Orbiliales</taxon>
        <taxon>Orbiliaceae</taxon>
        <taxon>Drechslerella</taxon>
    </lineage>
</organism>
<evidence type="ECO:0000313" key="2">
    <source>
        <dbReference type="EMBL" id="KAJ6256259.1"/>
    </source>
</evidence>
<gene>
    <name evidence="2" type="ORF">Dda_9095</name>
</gene>
<sequence length="71" mass="8724">MHPQCNHNRRRDFDDDDSSYHNKINNYQYSNDRANDQPAFDDHHWDKLRGIVHAMRRYWLDGDYLLFEGNL</sequence>
<name>A0AAD6IPZ2_DREDA</name>
<accession>A0AAD6IPZ2</accession>
<reference evidence="2" key="1">
    <citation type="submission" date="2023-01" db="EMBL/GenBank/DDBJ databases">
        <title>The chitinases involved in constricting ring structure development in the nematode-trapping fungus Drechslerella dactyloides.</title>
        <authorList>
            <person name="Wang R."/>
            <person name="Zhang L."/>
            <person name="Tang P."/>
            <person name="Li S."/>
            <person name="Liang L."/>
        </authorList>
    </citation>
    <scope>NUCLEOTIDE SEQUENCE</scope>
    <source>
        <strain evidence="2">YMF1.00031</strain>
    </source>
</reference>
<keyword evidence="3" id="KW-1185">Reference proteome</keyword>
<feature type="region of interest" description="Disordered" evidence="1">
    <location>
        <begin position="1"/>
        <end position="35"/>
    </location>
</feature>
<protein>
    <submittedName>
        <fullName evidence="2">Uncharacterized protein</fullName>
    </submittedName>
</protein>
<evidence type="ECO:0000313" key="3">
    <source>
        <dbReference type="Proteomes" id="UP001221413"/>
    </source>
</evidence>
<dbReference type="AlphaFoldDB" id="A0AAD6IPZ2"/>
<feature type="compositionally biased region" description="Polar residues" evidence="1">
    <location>
        <begin position="21"/>
        <end position="32"/>
    </location>
</feature>
<proteinExistence type="predicted"/>
<evidence type="ECO:0000256" key="1">
    <source>
        <dbReference type="SAM" id="MobiDB-lite"/>
    </source>
</evidence>
<dbReference type="EMBL" id="JAQGDS010000014">
    <property type="protein sequence ID" value="KAJ6256259.1"/>
    <property type="molecule type" value="Genomic_DNA"/>
</dbReference>
<comment type="caution">
    <text evidence="2">The sequence shown here is derived from an EMBL/GenBank/DDBJ whole genome shotgun (WGS) entry which is preliminary data.</text>
</comment>